<evidence type="ECO:0000313" key="2">
    <source>
        <dbReference type="Proteomes" id="UP000233551"/>
    </source>
</evidence>
<organism evidence="1 2">
    <name type="scientific">Punica granatum</name>
    <name type="common">Pomegranate</name>
    <dbReference type="NCBI Taxonomy" id="22663"/>
    <lineage>
        <taxon>Eukaryota</taxon>
        <taxon>Viridiplantae</taxon>
        <taxon>Streptophyta</taxon>
        <taxon>Embryophyta</taxon>
        <taxon>Tracheophyta</taxon>
        <taxon>Spermatophyta</taxon>
        <taxon>Magnoliopsida</taxon>
        <taxon>eudicotyledons</taxon>
        <taxon>Gunneridae</taxon>
        <taxon>Pentapetalae</taxon>
        <taxon>rosids</taxon>
        <taxon>malvids</taxon>
        <taxon>Myrtales</taxon>
        <taxon>Lythraceae</taxon>
        <taxon>Punica</taxon>
    </lineage>
</organism>
<comment type="caution">
    <text evidence="1">The sequence shown here is derived from an EMBL/GenBank/DDBJ whole genome shotgun (WGS) entry which is preliminary data.</text>
</comment>
<gene>
    <name evidence="1" type="ORF">CRG98_001871</name>
</gene>
<sequence length="128" mass="14141">MIGPDWAGLGYRAELGESLGRVGRWDPNWAVGPNWAAVRPYWIAASGPDRIAAAGLGCWAWAGPPCVCSGRSRAVPVQPEKTKIDPVRTKDRNRGERMRFGWLCGCTRPREVTECSRRERGSFGERVG</sequence>
<dbReference type="Proteomes" id="UP000233551">
    <property type="component" value="Unassembled WGS sequence"/>
</dbReference>
<dbReference type="AlphaFoldDB" id="A0A2I0LAN6"/>
<evidence type="ECO:0000313" key="1">
    <source>
        <dbReference type="EMBL" id="PKI77747.1"/>
    </source>
</evidence>
<proteinExistence type="predicted"/>
<dbReference type="EMBL" id="PGOL01000076">
    <property type="protein sequence ID" value="PKI77747.1"/>
    <property type="molecule type" value="Genomic_DNA"/>
</dbReference>
<protein>
    <submittedName>
        <fullName evidence="1">Uncharacterized protein</fullName>
    </submittedName>
</protein>
<keyword evidence="2" id="KW-1185">Reference proteome</keyword>
<accession>A0A2I0LAN6</accession>
<reference evidence="1 2" key="1">
    <citation type="submission" date="2017-11" db="EMBL/GenBank/DDBJ databases">
        <title>De-novo sequencing of pomegranate (Punica granatum L.) genome.</title>
        <authorList>
            <person name="Akparov Z."/>
            <person name="Amiraslanov A."/>
            <person name="Hajiyeva S."/>
            <person name="Abbasov M."/>
            <person name="Kaur K."/>
            <person name="Hamwieh A."/>
            <person name="Solovyev V."/>
            <person name="Salamov A."/>
            <person name="Braich B."/>
            <person name="Kosarev P."/>
            <person name="Mahmoud A."/>
            <person name="Hajiyev E."/>
            <person name="Babayeva S."/>
            <person name="Izzatullayeva V."/>
            <person name="Mammadov A."/>
            <person name="Mammadov A."/>
            <person name="Sharifova S."/>
            <person name="Ojaghi J."/>
            <person name="Eynullazada K."/>
            <person name="Bayramov B."/>
            <person name="Abdulazimova A."/>
            <person name="Shahmuradov I."/>
        </authorList>
    </citation>
    <scope>NUCLEOTIDE SEQUENCE [LARGE SCALE GENOMIC DNA]</scope>
    <source>
        <strain evidence="2">cv. AG2017</strain>
        <tissue evidence="1">Leaf</tissue>
    </source>
</reference>
<name>A0A2I0LAN6_PUNGR</name>